<sequence>MTNSLTNNDNIKNFRKAAMCNINEHNTLISFFFKMQGEYINVSSIPYPNNQRKPP</sequence>
<proteinExistence type="predicted"/>
<name>A0A8S5LQB4_9CAUD</name>
<evidence type="ECO:0000313" key="1">
    <source>
        <dbReference type="EMBL" id="DAD72237.1"/>
    </source>
</evidence>
<reference evidence="1" key="1">
    <citation type="journal article" date="2021" name="Proc. Natl. Acad. Sci. U.S.A.">
        <title>A Catalog of Tens of Thousands of Viruses from Human Metagenomes Reveals Hidden Associations with Chronic Diseases.</title>
        <authorList>
            <person name="Tisza M.J."/>
            <person name="Buck C.B."/>
        </authorList>
    </citation>
    <scope>NUCLEOTIDE SEQUENCE</scope>
    <source>
        <strain evidence="1">CtTC45</strain>
    </source>
</reference>
<dbReference type="EMBL" id="BK015895">
    <property type="protein sequence ID" value="DAD72237.1"/>
    <property type="molecule type" value="Genomic_DNA"/>
</dbReference>
<protein>
    <submittedName>
        <fullName evidence="1">Uncharacterized protein</fullName>
    </submittedName>
</protein>
<organism evidence="1">
    <name type="scientific">Siphoviridae sp. ctTC45</name>
    <dbReference type="NCBI Taxonomy" id="2827573"/>
    <lineage>
        <taxon>Viruses</taxon>
        <taxon>Duplodnaviria</taxon>
        <taxon>Heunggongvirae</taxon>
        <taxon>Uroviricota</taxon>
        <taxon>Caudoviricetes</taxon>
    </lineage>
</organism>
<accession>A0A8S5LQB4</accession>